<evidence type="ECO:0000256" key="3">
    <source>
        <dbReference type="ARBA" id="ARBA00062323"/>
    </source>
</evidence>
<dbReference type="PANTHER" id="PTHR13696:SF52">
    <property type="entry name" value="PARA FAMILY PROTEIN CT_582"/>
    <property type="match status" value="1"/>
</dbReference>
<dbReference type="FunFam" id="3.40.50.300:FF:000285">
    <property type="entry name" value="Sporulation initiation inhibitor Soj"/>
    <property type="match status" value="1"/>
</dbReference>
<evidence type="ECO:0000256" key="2">
    <source>
        <dbReference type="ARBA" id="ARBA00049360"/>
    </source>
</evidence>
<evidence type="ECO:0000313" key="6">
    <source>
        <dbReference type="EMBL" id="SEA35795.1"/>
    </source>
</evidence>
<evidence type="ECO:0000256" key="1">
    <source>
        <dbReference type="ARBA" id="ARBA00006976"/>
    </source>
</evidence>
<dbReference type="Gene3D" id="3.40.50.300">
    <property type="entry name" value="P-loop containing nucleotide triphosphate hydrolases"/>
    <property type="match status" value="1"/>
</dbReference>
<evidence type="ECO:0000256" key="4">
    <source>
        <dbReference type="ARBA" id="ARBA00071824"/>
    </source>
</evidence>
<dbReference type="RefSeq" id="WP_074673513.1">
    <property type="nucleotide sequence ID" value="NZ_FNQG01000019.1"/>
</dbReference>
<gene>
    <name evidence="6" type="ORF">SAMN05660648_02911</name>
</gene>
<proteinExistence type="inferred from homology"/>
<dbReference type="PIRSF" id="PIRSF009320">
    <property type="entry name" value="Nuc_binding_HP_1000"/>
    <property type="match status" value="1"/>
</dbReference>
<dbReference type="InterPro" id="IPR025669">
    <property type="entry name" value="AAA_dom"/>
</dbReference>
<protein>
    <recommendedName>
        <fullName evidence="4">Sporulation initiation inhibitor protein Soj</fullName>
    </recommendedName>
</protein>
<dbReference type="Proteomes" id="UP000183469">
    <property type="component" value="Unassembled WGS sequence"/>
</dbReference>
<dbReference type="OrthoDB" id="9815116at2"/>
<organism evidence="6 7">
    <name type="scientific">Selenomonas ruminantium</name>
    <dbReference type="NCBI Taxonomy" id="971"/>
    <lineage>
        <taxon>Bacteria</taxon>
        <taxon>Bacillati</taxon>
        <taxon>Bacillota</taxon>
        <taxon>Negativicutes</taxon>
        <taxon>Selenomonadales</taxon>
        <taxon>Selenomonadaceae</taxon>
        <taxon>Selenomonas</taxon>
    </lineage>
</organism>
<name>A0A1H4AIQ5_SELRU</name>
<comment type="catalytic activity">
    <reaction evidence="2">
        <text>ATP + H2O = ADP + phosphate + H(+)</text>
        <dbReference type="Rhea" id="RHEA:13065"/>
        <dbReference type="ChEBI" id="CHEBI:15377"/>
        <dbReference type="ChEBI" id="CHEBI:15378"/>
        <dbReference type="ChEBI" id="CHEBI:30616"/>
        <dbReference type="ChEBI" id="CHEBI:43474"/>
        <dbReference type="ChEBI" id="CHEBI:456216"/>
    </reaction>
</comment>
<dbReference type="InterPro" id="IPR027417">
    <property type="entry name" value="P-loop_NTPase"/>
</dbReference>
<comment type="subunit">
    <text evidence="3">Dimerizes in the presence of ATP but not ADP; ATP-binding is required for double-stranded (ds)DNA-binding. Interacts with DnaA.</text>
</comment>
<comment type="similarity">
    <text evidence="1">Belongs to the ParA family.</text>
</comment>
<dbReference type="Pfam" id="PF13614">
    <property type="entry name" value="AAA_31"/>
    <property type="match status" value="1"/>
</dbReference>
<dbReference type="InterPro" id="IPR050678">
    <property type="entry name" value="DNA_Partitioning_ATPase"/>
</dbReference>
<accession>A0A1H4AIQ5</accession>
<sequence>MKIYAVANQKGGVSKTTTVQCIGAGLAHYGYKVLLIDLDPQSNLTSICHAVSDAQDKNTVTMLEILAKENKINDGIQHLDLYDIIPSSMFLASIDSRITDQMARPYRLQNALKELKGEYDYILIDTPPALGTLTNNALVAADEVIIPAQADILSLQGVSQLYETIESAKEHANPNLKITGIVLTRFQGRANLTKELVTLFNGAASQLKTVVFNTRIREAIAVKEAQAALSDIFTADPKSNASADYNALIKEIFDVDVLQKVSAE</sequence>
<evidence type="ECO:0000313" key="7">
    <source>
        <dbReference type="Proteomes" id="UP000183469"/>
    </source>
</evidence>
<dbReference type="AlphaFoldDB" id="A0A1H4AIQ5"/>
<dbReference type="PANTHER" id="PTHR13696">
    <property type="entry name" value="P-LOOP CONTAINING NUCLEOSIDE TRIPHOSPHATE HYDROLASE"/>
    <property type="match status" value="1"/>
</dbReference>
<dbReference type="SUPFAM" id="SSF52540">
    <property type="entry name" value="P-loop containing nucleoside triphosphate hydrolases"/>
    <property type="match status" value="1"/>
</dbReference>
<dbReference type="EMBL" id="FNQG01000019">
    <property type="protein sequence ID" value="SEA35795.1"/>
    <property type="molecule type" value="Genomic_DNA"/>
</dbReference>
<reference evidence="6 7" key="1">
    <citation type="submission" date="2016-10" db="EMBL/GenBank/DDBJ databases">
        <authorList>
            <person name="de Groot N.N."/>
        </authorList>
    </citation>
    <scope>NUCLEOTIDE SEQUENCE [LARGE SCALE GENOMIC DNA]</scope>
    <source>
        <strain evidence="6 7">DSM 2872</strain>
    </source>
</reference>
<dbReference type="CDD" id="cd02042">
    <property type="entry name" value="ParAB_family"/>
    <property type="match status" value="1"/>
</dbReference>
<feature type="domain" description="AAA" evidence="5">
    <location>
        <begin position="1"/>
        <end position="178"/>
    </location>
</feature>
<evidence type="ECO:0000259" key="5">
    <source>
        <dbReference type="Pfam" id="PF13614"/>
    </source>
</evidence>